<reference evidence="8" key="2">
    <citation type="submission" date="2009-11" db="EMBL/GenBank/DDBJ databases">
        <title>The Genome Sequence of Allomyces macrogynus strain ATCC 38327.</title>
        <authorList>
            <consortium name="The Broad Institute Genome Sequencing Platform"/>
            <person name="Russ C."/>
            <person name="Cuomo C."/>
            <person name="Shea T."/>
            <person name="Young S.K."/>
            <person name="Zeng Q."/>
            <person name="Koehrsen M."/>
            <person name="Haas B."/>
            <person name="Borodovsky M."/>
            <person name="Guigo R."/>
            <person name="Alvarado L."/>
            <person name="Berlin A."/>
            <person name="Borenstein D."/>
            <person name="Chen Z."/>
            <person name="Engels R."/>
            <person name="Freedman E."/>
            <person name="Gellesch M."/>
            <person name="Goldberg J."/>
            <person name="Griggs A."/>
            <person name="Gujja S."/>
            <person name="Heiman D."/>
            <person name="Hepburn T."/>
            <person name="Howarth C."/>
            <person name="Jen D."/>
            <person name="Larson L."/>
            <person name="Lewis B."/>
            <person name="Mehta T."/>
            <person name="Park D."/>
            <person name="Pearson M."/>
            <person name="Roberts A."/>
            <person name="Saif S."/>
            <person name="Shenoy N."/>
            <person name="Sisk P."/>
            <person name="Stolte C."/>
            <person name="Sykes S."/>
            <person name="Walk T."/>
            <person name="White J."/>
            <person name="Yandava C."/>
            <person name="Burger G."/>
            <person name="Gray M.W."/>
            <person name="Holland P.W.H."/>
            <person name="King N."/>
            <person name="Lang F.B.F."/>
            <person name="Roger A.J."/>
            <person name="Ruiz-Trillo I."/>
            <person name="Lander E."/>
            <person name="Nusbaum C."/>
        </authorList>
    </citation>
    <scope>NUCLEOTIDE SEQUENCE [LARGE SCALE GENOMIC DNA]</scope>
    <source>
        <strain evidence="8">ATCC 38327</strain>
    </source>
</reference>
<dbReference type="PROSITE" id="PS01195">
    <property type="entry name" value="PEPT_TRNA_HYDROL_1"/>
    <property type="match status" value="1"/>
</dbReference>
<dbReference type="OrthoDB" id="1711136at2759"/>
<protein>
    <recommendedName>
        <fullName evidence="1">peptidyl-tRNA hydrolase</fullName>
        <ecNumber evidence="1">3.1.1.29</ecNumber>
    </recommendedName>
</protein>
<dbReference type="PANTHER" id="PTHR17224:SF1">
    <property type="entry name" value="PEPTIDYL-TRNA HYDROLASE"/>
    <property type="match status" value="1"/>
</dbReference>
<dbReference type="GO" id="GO:0004045">
    <property type="term" value="F:peptidyl-tRNA hydrolase activity"/>
    <property type="evidence" value="ECO:0007669"/>
    <property type="project" value="UniProtKB-EC"/>
</dbReference>
<evidence type="ECO:0000256" key="6">
    <source>
        <dbReference type="SAM" id="MobiDB-lite"/>
    </source>
</evidence>
<keyword evidence="4" id="KW-0694">RNA-binding</keyword>
<dbReference type="InterPro" id="IPR036416">
    <property type="entry name" value="Pept_tRNA_hydro_sf"/>
</dbReference>
<keyword evidence="3" id="KW-0378">Hydrolase</keyword>
<feature type="compositionally biased region" description="Polar residues" evidence="6">
    <location>
        <begin position="110"/>
        <end position="121"/>
    </location>
</feature>
<dbReference type="STRING" id="578462.A0A0L0SE95"/>
<keyword evidence="8" id="KW-1185">Reference proteome</keyword>
<reference evidence="7 8" key="1">
    <citation type="submission" date="2009-11" db="EMBL/GenBank/DDBJ databases">
        <title>Annotation of Allomyces macrogynus ATCC 38327.</title>
        <authorList>
            <consortium name="The Broad Institute Genome Sequencing Platform"/>
            <person name="Russ C."/>
            <person name="Cuomo C."/>
            <person name="Burger G."/>
            <person name="Gray M.W."/>
            <person name="Holland P.W.H."/>
            <person name="King N."/>
            <person name="Lang F.B.F."/>
            <person name="Roger A.J."/>
            <person name="Ruiz-Trillo I."/>
            <person name="Young S.K."/>
            <person name="Zeng Q."/>
            <person name="Gargeya S."/>
            <person name="Fitzgerald M."/>
            <person name="Haas B."/>
            <person name="Abouelleil A."/>
            <person name="Alvarado L."/>
            <person name="Arachchi H.M."/>
            <person name="Berlin A."/>
            <person name="Chapman S.B."/>
            <person name="Gearin G."/>
            <person name="Goldberg J."/>
            <person name="Griggs A."/>
            <person name="Gujja S."/>
            <person name="Hansen M."/>
            <person name="Heiman D."/>
            <person name="Howarth C."/>
            <person name="Larimer J."/>
            <person name="Lui A."/>
            <person name="MacDonald P.J.P."/>
            <person name="McCowen C."/>
            <person name="Montmayeur A."/>
            <person name="Murphy C."/>
            <person name="Neiman D."/>
            <person name="Pearson M."/>
            <person name="Priest M."/>
            <person name="Roberts A."/>
            <person name="Saif S."/>
            <person name="Shea T."/>
            <person name="Sisk P."/>
            <person name="Stolte C."/>
            <person name="Sykes S."/>
            <person name="Wortman J."/>
            <person name="Nusbaum C."/>
            <person name="Birren B."/>
        </authorList>
    </citation>
    <scope>NUCLEOTIDE SEQUENCE [LARGE SCALE GENOMIC DNA]</scope>
    <source>
        <strain evidence="7 8">ATCC 38327</strain>
    </source>
</reference>
<gene>
    <name evidence="7" type="ORF">AMAG_06112</name>
</gene>
<dbReference type="GO" id="GO:0000049">
    <property type="term" value="F:tRNA binding"/>
    <property type="evidence" value="ECO:0007669"/>
    <property type="project" value="UniProtKB-KW"/>
</dbReference>
<evidence type="ECO:0000313" key="7">
    <source>
        <dbReference type="EMBL" id="KNE60754.1"/>
    </source>
</evidence>
<evidence type="ECO:0000256" key="2">
    <source>
        <dbReference type="ARBA" id="ARBA00022555"/>
    </source>
</evidence>
<dbReference type="Pfam" id="PF01195">
    <property type="entry name" value="Pept_tRNA_hydro"/>
    <property type="match status" value="2"/>
</dbReference>
<accession>A0A0L0SE95</accession>
<comment type="similarity">
    <text evidence="5">Belongs to the PTH family.</text>
</comment>
<dbReference type="InterPro" id="IPR018171">
    <property type="entry name" value="Pept_tRNA_hydro_CS"/>
</dbReference>
<evidence type="ECO:0000256" key="1">
    <source>
        <dbReference type="ARBA" id="ARBA00013260"/>
    </source>
</evidence>
<keyword evidence="2" id="KW-0820">tRNA-binding</keyword>
<evidence type="ECO:0000256" key="4">
    <source>
        <dbReference type="ARBA" id="ARBA00022884"/>
    </source>
</evidence>
<dbReference type="eggNOG" id="KOG2255">
    <property type="taxonomic scope" value="Eukaryota"/>
</dbReference>
<dbReference type="VEuPathDB" id="FungiDB:AMAG_06112"/>
<dbReference type="SUPFAM" id="SSF53178">
    <property type="entry name" value="Peptidyl-tRNA hydrolase-like"/>
    <property type="match status" value="2"/>
</dbReference>
<name>A0A0L0SE95_ALLM3</name>
<dbReference type="Proteomes" id="UP000054350">
    <property type="component" value="Unassembled WGS sequence"/>
</dbReference>
<dbReference type="InterPro" id="IPR001328">
    <property type="entry name" value="Pept_tRNA_hydro"/>
</dbReference>
<dbReference type="EC" id="3.1.1.29" evidence="1"/>
<feature type="compositionally biased region" description="Pro residues" evidence="6">
    <location>
        <begin position="127"/>
        <end position="139"/>
    </location>
</feature>
<proteinExistence type="inferred from homology"/>
<feature type="region of interest" description="Disordered" evidence="6">
    <location>
        <begin position="69"/>
        <end position="145"/>
    </location>
</feature>
<dbReference type="Gene3D" id="3.40.50.1470">
    <property type="entry name" value="Peptidyl-tRNA hydrolase"/>
    <property type="match status" value="2"/>
</dbReference>
<dbReference type="PROSITE" id="PS01196">
    <property type="entry name" value="PEPT_TRNA_HYDROL_2"/>
    <property type="match status" value="1"/>
</dbReference>
<dbReference type="AlphaFoldDB" id="A0A0L0SE95"/>
<evidence type="ECO:0000256" key="3">
    <source>
        <dbReference type="ARBA" id="ARBA00022801"/>
    </source>
</evidence>
<dbReference type="PANTHER" id="PTHR17224">
    <property type="entry name" value="PEPTIDYL-TRNA HYDROLASE"/>
    <property type="match status" value="1"/>
</dbReference>
<evidence type="ECO:0000313" key="8">
    <source>
        <dbReference type="Proteomes" id="UP000054350"/>
    </source>
</evidence>
<evidence type="ECO:0000256" key="5">
    <source>
        <dbReference type="ARBA" id="ARBA00038063"/>
    </source>
</evidence>
<sequence>MSAARVLFVVGLGNHGPRYAATRHNAGRIVLESLASRLQAPWTAHGKFDQVVLSAASVRQLLRNDGVAIPTKVGGKPATPPTPKKRKSKGSAAALTTSNAEDSASDGEVSANSAPPVSTSDLDVPQPAMPTPAPSPVPRAPTARRQLVEPVEVPLDDVEIRLVRLRGYMNESGDKLRQLLRANNIPVAQFQTGTTTVPFLFLHDELDKPVGSIVYKASGSPAGHNGMRSIQGFVQSSALPRLRIGVDRPTDRADVADYVLKPFTPSERETVDSQVAPATWAHIVAWAEGMVTGA</sequence>
<dbReference type="EMBL" id="GG745336">
    <property type="protein sequence ID" value="KNE60754.1"/>
    <property type="molecule type" value="Genomic_DNA"/>
</dbReference>
<organism evidence="7 8">
    <name type="scientific">Allomyces macrogynus (strain ATCC 38327)</name>
    <name type="common">Allomyces javanicus var. macrogynus</name>
    <dbReference type="NCBI Taxonomy" id="578462"/>
    <lineage>
        <taxon>Eukaryota</taxon>
        <taxon>Fungi</taxon>
        <taxon>Fungi incertae sedis</taxon>
        <taxon>Blastocladiomycota</taxon>
        <taxon>Blastocladiomycetes</taxon>
        <taxon>Blastocladiales</taxon>
        <taxon>Blastocladiaceae</taxon>
        <taxon>Allomyces</taxon>
    </lineage>
</organism>